<dbReference type="PANTHER" id="PTHR44196:SF1">
    <property type="entry name" value="DEHYDROGENASE_REDUCTASE SDR FAMILY MEMBER 7B"/>
    <property type="match status" value="1"/>
</dbReference>
<organism evidence="4 5">
    <name type="scientific">Microbulbifer agarilyticus</name>
    <dbReference type="NCBI Taxonomy" id="260552"/>
    <lineage>
        <taxon>Bacteria</taxon>
        <taxon>Pseudomonadati</taxon>
        <taxon>Pseudomonadota</taxon>
        <taxon>Gammaproteobacteria</taxon>
        <taxon>Cellvibrionales</taxon>
        <taxon>Microbulbiferaceae</taxon>
        <taxon>Microbulbifer</taxon>
    </lineage>
</organism>
<protein>
    <submittedName>
        <fullName evidence="4">SDR family oxidoreductase</fullName>
    </submittedName>
</protein>
<reference evidence="4" key="1">
    <citation type="submission" date="2017-02" db="EMBL/GenBank/DDBJ databases">
        <title>Genome of Microbulbifer agarilyticus GP101.</title>
        <authorList>
            <person name="Jung J."/>
            <person name="Bae S.S."/>
            <person name="Baek K."/>
        </authorList>
    </citation>
    <scope>NUCLEOTIDE SEQUENCE [LARGE SCALE GENOMIC DNA]</scope>
    <source>
        <strain evidence="4">GP101</strain>
    </source>
</reference>
<dbReference type="PANTHER" id="PTHR44196">
    <property type="entry name" value="DEHYDROGENASE/REDUCTASE SDR FAMILY MEMBER 7B"/>
    <property type="match status" value="1"/>
</dbReference>
<evidence type="ECO:0000256" key="1">
    <source>
        <dbReference type="ARBA" id="ARBA00006484"/>
    </source>
</evidence>
<evidence type="ECO:0000259" key="3">
    <source>
        <dbReference type="SMART" id="SM00822"/>
    </source>
</evidence>
<dbReference type="GO" id="GO:0016491">
    <property type="term" value="F:oxidoreductase activity"/>
    <property type="evidence" value="ECO:0007669"/>
    <property type="project" value="UniProtKB-KW"/>
</dbReference>
<evidence type="ECO:0000256" key="2">
    <source>
        <dbReference type="ARBA" id="ARBA00023002"/>
    </source>
</evidence>
<keyword evidence="2" id="KW-0560">Oxidoreductase</keyword>
<dbReference type="SMART" id="SM00822">
    <property type="entry name" value="PKS_KR"/>
    <property type="match status" value="1"/>
</dbReference>
<dbReference type="PROSITE" id="PS00061">
    <property type="entry name" value="ADH_SHORT"/>
    <property type="match status" value="1"/>
</dbReference>
<dbReference type="KEGG" id="maga:Mag101_09405"/>
<dbReference type="InterPro" id="IPR057326">
    <property type="entry name" value="KR_dom"/>
</dbReference>
<dbReference type="eggNOG" id="COG0300">
    <property type="taxonomic scope" value="Bacteria"/>
</dbReference>
<sequence>MSESQEWCSKLNIWVTGAGSGIGAALVRLLVEEGHYVIISGRRREPLLTLQKAAPKRIRVLACDVGQDDSIAEAGATLREITDQLDMVIACAGTCEYDDGLTLDIKSYRRVFDANFFGVVNTLRESLPLLSNSRKPVFVAVSSLSSVVGFPRAEAYGASKAAVDYFMQALRADTANVCLRTVLVRPGFIDTPLTQENDFDMPFLMTAEQAAKRILIGLKSNASVIDFPKRLSWPLRLLGTLSPVWFNLIAPRMTRIRTLRKV</sequence>
<proteinExistence type="inferred from homology"/>
<dbReference type="PRINTS" id="PR00081">
    <property type="entry name" value="GDHRDH"/>
</dbReference>
<keyword evidence="5" id="KW-1185">Reference proteome</keyword>
<dbReference type="OrthoDB" id="335726at2"/>
<accession>A0A1Q2M540</accession>
<dbReference type="Pfam" id="PF00106">
    <property type="entry name" value="adh_short"/>
    <property type="match status" value="1"/>
</dbReference>
<dbReference type="RefSeq" id="WP_077403914.1">
    <property type="nucleotide sequence ID" value="NZ_CP019650.1"/>
</dbReference>
<dbReference type="EMBL" id="CP019650">
    <property type="protein sequence ID" value="AQQ67834.1"/>
    <property type="molecule type" value="Genomic_DNA"/>
</dbReference>
<dbReference type="Proteomes" id="UP000188219">
    <property type="component" value="Chromosome"/>
</dbReference>
<dbReference type="STRING" id="260552.Mag101_09405"/>
<dbReference type="SUPFAM" id="SSF51735">
    <property type="entry name" value="NAD(P)-binding Rossmann-fold domains"/>
    <property type="match status" value="1"/>
</dbReference>
<dbReference type="InterPro" id="IPR002347">
    <property type="entry name" value="SDR_fam"/>
</dbReference>
<gene>
    <name evidence="4" type="ORF">Mag101_09405</name>
</gene>
<feature type="domain" description="Ketoreductase" evidence="3">
    <location>
        <begin position="11"/>
        <end position="192"/>
    </location>
</feature>
<evidence type="ECO:0000313" key="4">
    <source>
        <dbReference type="EMBL" id="AQQ67834.1"/>
    </source>
</evidence>
<name>A0A1Q2M540_9GAMM</name>
<dbReference type="InterPro" id="IPR020904">
    <property type="entry name" value="Sc_DH/Rdtase_CS"/>
</dbReference>
<dbReference type="GO" id="GO:0016020">
    <property type="term" value="C:membrane"/>
    <property type="evidence" value="ECO:0007669"/>
    <property type="project" value="TreeGrafter"/>
</dbReference>
<dbReference type="AlphaFoldDB" id="A0A1Q2M540"/>
<dbReference type="InterPro" id="IPR036291">
    <property type="entry name" value="NAD(P)-bd_dom_sf"/>
</dbReference>
<evidence type="ECO:0000313" key="5">
    <source>
        <dbReference type="Proteomes" id="UP000188219"/>
    </source>
</evidence>
<comment type="similarity">
    <text evidence="1">Belongs to the short-chain dehydrogenases/reductases (SDR) family.</text>
</comment>
<dbReference type="Gene3D" id="3.40.50.720">
    <property type="entry name" value="NAD(P)-binding Rossmann-like Domain"/>
    <property type="match status" value="1"/>
</dbReference>